<evidence type="ECO:0000256" key="7">
    <source>
        <dbReference type="SAM" id="MobiDB-lite"/>
    </source>
</evidence>
<dbReference type="AlphaFoldDB" id="A0A8R1HW22"/>
<name>A0A8R1HW22_CAEJA</name>
<dbReference type="Pfam" id="PF00808">
    <property type="entry name" value="CBFD_NFYB_HMF"/>
    <property type="match status" value="1"/>
</dbReference>
<proteinExistence type="inferred from homology"/>
<feature type="region of interest" description="Disordered" evidence="7">
    <location>
        <begin position="1"/>
        <end position="56"/>
    </location>
</feature>
<keyword evidence="5" id="KW-0539">Nucleus</keyword>
<evidence type="ECO:0000313" key="9">
    <source>
        <dbReference type="EnsemblMetazoa" id="CJA08039.1"/>
    </source>
</evidence>
<evidence type="ECO:0000256" key="4">
    <source>
        <dbReference type="ARBA" id="ARBA00023163"/>
    </source>
</evidence>
<reference evidence="10" key="1">
    <citation type="submission" date="2010-08" db="EMBL/GenBank/DDBJ databases">
        <authorList>
            <consortium name="Caenorhabditis japonica Sequencing Consortium"/>
            <person name="Wilson R.K."/>
        </authorList>
    </citation>
    <scope>NUCLEOTIDE SEQUENCE [LARGE SCALE GENOMIC DNA]</scope>
    <source>
        <strain evidence="10">DF5081</strain>
    </source>
</reference>
<sequence>MEQVSESNNRQPTPEEVEKPGQNAKEFVAPEVEGSDESFEDTSGPTDNLPTTSNGEMVDSSLIDSLLPTAKYASMTQFTEEFWKERKQKMLNIGEGEMLNKTKNMSVPMARVKKIMRIDDDVRSLMIASDAPIFMAQAAEFFIEEMTGMGWQWVSESRRRILQKADVATAVQKSEQFDFLIDFLPPKARNGTTTLNSVPAAIPGPVPPANFFTDMDRK</sequence>
<dbReference type="Gene3D" id="1.10.20.10">
    <property type="entry name" value="Histone, subunit A"/>
    <property type="match status" value="1"/>
</dbReference>
<dbReference type="PANTHER" id="PTHR10252:SF8">
    <property type="entry name" value="NUCLEAR TRANSCRIPTION FACTOR Y SUBUNIT GAMMA"/>
    <property type="match status" value="1"/>
</dbReference>
<protein>
    <submittedName>
        <fullName evidence="9">Nuclear transcription factor Y subunit gamma</fullName>
    </submittedName>
</protein>
<dbReference type="GO" id="GO:0001228">
    <property type="term" value="F:DNA-binding transcription activator activity, RNA polymerase II-specific"/>
    <property type="evidence" value="ECO:0007669"/>
    <property type="project" value="TreeGrafter"/>
</dbReference>
<evidence type="ECO:0000256" key="6">
    <source>
        <dbReference type="ARBA" id="ARBA00038129"/>
    </source>
</evidence>
<dbReference type="GO" id="GO:0005737">
    <property type="term" value="C:cytoplasm"/>
    <property type="evidence" value="ECO:0007669"/>
    <property type="project" value="EnsemblMetazoa"/>
</dbReference>
<dbReference type="InterPro" id="IPR050568">
    <property type="entry name" value="Transcr_DNA_Rep_Reg"/>
</dbReference>
<dbReference type="CDD" id="cd22908">
    <property type="entry name" value="HFD_NFYC-like"/>
    <property type="match status" value="1"/>
</dbReference>
<feature type="compositionally biased region" description="Polar residues" evidence="7">
    <location>
        <begin position="1"/>
        <end position="12"/>
    </location>
</feature>
<organism evidence="9 10">
    <name type="scientific">Caenorhabditis japonica</name>
    <dbReference type="NCBI Taxonomy" id="281687"/>
    <lineage>
        <taxon>Eukaryota</taxon>
        <taxon>Metazoa</taxon>
        <taxon>Ecdysozoa</taxon>
        <taxon>Nematoda</taxon>
        <taxon>Chromadorea</taxon>
        <taxon>Rhabditida</taxon>
        <taxon>Rhabditina</taxon>
        <taxon>Rhabditomorpha</taxon>
        <taxon>Rhabditoidea</taxon>
        <taxon>Rhabditidae</taxon>
        <taxon>Peloderinae</taxon>
        <taxon>Caenorhabditis</taxon>
    </lineage>
</organism>
<comment type="subcellular location">
    <subcellularLocation>
        <location evidence="1">Nucleus</location>
    </subcellularLocation>
</comment>
<comment type="similarity">
    <text evidence="6">Belongs to the NFYC/HAP5 subunit family.</text>
</comment>
<dbReference type="Proteomes" id="UP000005237">
    <property type="component" value="Unassembled WGS sequence"/>
</dbReference>
<dbReference type="SUPFAM" id="SSF47113">
    <property type="entry name" value="Histone-fold"/>
    <property type="match status" value="1"/>
</dbReference>
<dbReference type="GO" id="GO:0001217">
    <property type="term" value="F:DNA-binding transcription repressor activity"/>
    <property type="evidence" value="ECO:0007669"/>
    <property type="project" value="EnsemblMetazoa"/>
</dbReference>
<keyword evidence="2" id="KW-0805">Transcription regulation</keyword>
<evidence type="ECO:0000256" key="2">
    <source>
        <dbReference type="ARBA" id="ARBA00023015"/>
    </source>
</evidence>
<keyword evidence="3" id="KW-0238">DNA-binding</keyword>
<evidence type="ECO:0000259" key="8">
    <source>
        <dbReference type="Pfam" id="PF00808"/>
    </source>
</evidence>
<evidence type="ECO:0000256" key="1">
    <source>
        <dbReference type="ARBA" id="ARBA00004123"/>
    </source>
</evidence>
<evidence type="ECO:0000256" key="3">
    <source>
        <dbReference type="ARBA" id="ARBA00023125"/>
    </source>
</evidence>
<evidence type="ECO:0000256" key="5">
    <source>
        <dbReference type="ARBA" id="ARBA00023242"/>
    </source>
</evidence>
<reference evidence="9" key="2">
    <citation type="submission" date="2022-06" db="UniProtKB">
        <authorList>
            <consortium name="EnsemblMetazoa"/>
        </authorList>
    </citation>
    <scope>IDENTIFICATION</scope>
    <source>
        <strain evidence="9">DF5081</strain>
    </source>
</reference>
<accession>A0A8R1HW22</accession>
<dbReference type="InterPro" id="IPR009072">
    <property type="entry name" value="Histone-fold"/>
</dbReference>
<dbReference type="GO" id="GO:0043204">
    <property type="term" value="C:perikaryon"/>
    <property type="evidence" value="ECO:0007669"/>
    <property type="project" value="EnsemblMetazoa"/>
</dbReference>
<keyword evidence="4" id="KW-0804">Transcription</keyword>
<evidence type="ECO:0000313" key="10">
    <source>
        <dbReference type="Proteomes" id="UP000005237"/>
    </source>
</evidence>
<dbReference type="FunFam" id="1.10.20.10:FF:000062">
    <property type="entry name" value="Nuclear transcription factor Y subunit C"/>
    <property type="match status" value="1"/>
</dbReference>
<dbReference type="GO" id="GO:0016602">
    <property type="term" value="C:CCAAT-binding factor complex"/>
    <property type="evidence" value="ECO:0007669"/>
    <property type="project" value="EnsemblMetazoa"/>
</dbReference>
<feature type="domain" description="Transcription factor CBF/NF-Y/archaeal histone" evidence="8">
    <location>
        <begin position="105"/>
        <end position="171"/>
    </location>
</feature>
<dbReference type="GO" id="GO:0009888">
    <property type="term" value="P:tissue development"/>
    <property type="evidence" value="ECO:0007669"/>
    <property type="project" value="EnsemblMetazoa"/>
</dbReference>
<dbReference type="GO" id="GO:0000122">
    <property type="term" value="P:negative regulation of transcription by RNA polymerase II"/>
    <property type="evidence" value="ECO:0007669"/>
    <property type="project" value="EnsemblMetazoa"/>
</dbReference>
<dbReference type="InterPro" id="IPR003958">
    <property type="entry name" value="CBFA_NFYB_domain"/>
</dbReference>
<dbReference type="PANTHER" id="PTHR10252">
    <property type="entry name" value="HISTONE-LIKE TRANSCRIPTION FACTOR CCAAT-RELATED"/>
    <property type="match status" value="1"/>
</dbReference>
<keyword evidence="10" id="KW-1185">Reference proteome</keyword>
<feature type="compositionally biased region" description="Polar residues" evidence="7">
    <location>
        <begin position="41"/>
        <end position="55"/>
    </location>
</feature>
<dbReference type="GO" id="GO:0046982">
    <property type="term" value="F:protein heterodimerization activity"/>
    <property type="evidence" value="ECO:0007669"/>
    <property type="project" value="InterPro"/>
</dbReference>
<dbReference type="GO" id="GO:0000978">
    <property type="term" value="F:RNA polymerase II cis-regulatory region sequence-specific DNA binding"/>
    <property type="evidence" value="ECO:0007669"/>
    <property type="project" value="TreeGrafter"/>
</dbReference>
<dbReference type="EnsemblMetazoa" id="CJA08039.1">
    <property type="protein sequence ID" value="CJA08039.1"/>
    <property type="gene ID" value="WBGene00127243"/>
</dbReference>